<proteinExistence type="predicted"/>
<dbReference type="Proteomes" id="UP001139409">
    <property type="component" value="Unassembled WGS sequence"/>
</dbReference>
<dbReference type="InterPro" id="IPR045444">
    <property type="entry name" value="DUF6503"/>
</dbReference>
<protein>
    <submittedName>
        <fullName evidence="2">DUF6503 family protein</fullName>
    </submittedName>
</protein>
<name>A0A9X1KWY3_9BACT</name>
<sequence length="212" mass="24752">MKLSFLLLISVLLSCGEQKLISEEILERSIGFHDPENQWQSLETILNFKEEGANGPRQTTVWIDNNTGYFRVRRGSVEDHGMVQDSCFINSGNVDCNRAERLRNYYLYLWGLPMKLRDSGTVLIDRVDSIRWNGYDVLTLQVEYEEDRWTYYIDQTDYQLRGYSFLKNDGSGEWIELEGIEKVQGMRLPKSRAWYVFSDSAYLGRDLLLSGE</sequence>
<dbReference type="EMBL" id="JAIXNE010000004">
    <property type="protein sequence ID" value="MCA6077541.1"/>
    <property type="molecule type" value="Genomic_DNA"/>
</dbReference>
<evidence type="ECO:0000313" key="4">
    <source>
        <dbReference type="Proteomes" id="UP001139409"/>
    </source>
</evidence>
<evidence type="ECO:0000313" key="2">
    <source>
        <dbReference type="EMBL" id="MCA6076413.1"/>
    </source>
</evidence>
<dbReference type="EMBL" id="JAIXNE010000003">
    <property type="protein sequence ID" value="MCA6076413.1"/>
    <property type="molecule type" value="Genomic_DNA"/>
</dbReference>
<keyword evidence="4" id="KW-1185">Reference proteome</keyword>
<gene>
    <name evidence="1" type="ORF">LDX50_10170</name>
    <name evidence="2" type="ORF">LDX50_16140</name>
    <name evidence="3" type="ORF">LDX50_21860</name>
</gene>
<dbReference type="Pfam" id="PF20113">
    <property type="entry name" value="DUF6503"/>
    <property type="match status" value="1"/>
</dbReference>
<dbReference type="AlphaFoldDB" id="A0A9X1KWY3"/>
<dbReference type="EMBL" id="JAIXNE010000002">
    <property type="protein sequence ID" value="MCA6075236.1"/>
    <property type="molecule type" value="Genomic_DNA"/>
</dbReference>
<comment type="caution">
    <text evidence="2">The sequence shown here is derived from an EMBL/GenBank/DDBJ whole genome shotgun (WGS) entry which is preliminary data.</text>
</comment>
<dbReference type="PROSITE" id="PS51257">
    <property type="entry name" value="PROKAR_LIPOPROTEIN"/>
    <property type="match status" value="1"/>
</dbReference>
<dbReference type="RefSeq" id="WP_225698340.1">
    <property type="nucleotide sequence ID" value="NZ_JAIXNE010000002.1"/>
</dbReference>
<reference evidence="2" key="1">
    <citation type="submission" date="2021-09" db="EMBL/GenBank/DDBJ databases">
        <title>Fulvivirga sp. isolated from coastal sediment.</title>
        <authorList>
            <person name="Yu H."/>
        </authorList>
    </citation>
    <scope>NUCLEOTIDE SEQUENCE</scope>
    <source>
        <strain evidence="2">1062</strain>
    </source>
</reference>
<organism evidence="2 4">
    <name type="scientific">Fulvivirga sedimenti</name>
    <dbReference type="NCBI Taxonomy" id="2879465"/>
    <lineage>
        <taxon>Bacteria</taxon>
        <taxon>Pseudomonadati</taxon>
        <taxon>Bacteroidota</taxon>
        <taxon>Cytophagia</taxon>
        <taxon>Cytophagales</taxon>
        <taxon>Fulvivirgaceae</taxon>
        <taxon>Fulvivirga</taxon>
    </lineage>
</organism>
<evidence type="ECO:0000313" key="1">
    <source>
        <dbReference type="EMBL" id="MCA6075236.1"/>
    </source>
</evidence>
<accession>A0A9X1KWY3</accession>
<evidence type="ECO:0000313" key="3">
    <source>
        <dbReference type="EMBL" id="MCA6077541.1"/>
    </source>
</evidence>